<gene>
    <name evidence="13" type="ORF">ACFO60_23995</name>
</gene>
<evidence type="ECO:0000256" key="3">
    <source>
        <dbReference type="ARBA" id="ARBA00012438"/>
    </source>
</evidence>
<evidence type="ECO:0000256" key="1">
    <source>
        <dbReference type="ARBA" id="ARBA00000085"/>
    </source>
</evidence>
<evidence type="ECO:0000256" key="4">
    <source>
        <dbReference type="ARBA" id="ARBA00022553"/>
    </source>
</evidence>
<dbReference type="Pfam" id="PF02518">
    <property type="entry name" value="HATPase_c"/>
    <property type="match status" value="1"/>
</dbReference>
<evidence type="ECO:0000256" key="10">
    <source>
        <dbReference type="SAM" id="Phobius"/>
    </source>
</evidence>
<dbReference type="Gene3D" id="1.10.287.130">
    <property type="match status" value="1"/>
</dbReference>
<dbReference type="InterPro" id="IPR003661">
    <property type="entry name" value="HisK_dim/P_dom"/>
</dbReference>
<keyword evidence="13" id="KW-0547">Nucleotide-binding</keyword>
<dbReference type="RefSeq" id="WP_380843672.1">
    <property type="nucleotide sequence ID" value="NZ_JBHSFP010000018.1"/>
</dbReference>
<feature type="transmembrane region" description="Helical" evidence="10">
    <location>
        <begin position="130"/>
        <end position="149"/>
    </location>
</feature>
<dbReference type="InterPro" id="IPR003660">
    <property type="entry name" value="HAMP_dom"/>
</dbReference>
<accession>A0ABV9CLB3</accession>
<dbReference type="PROSITE" id="PS50885">
    <property type="entry name" value="HAMP"/>
    <property type="match status" value="1"/>
</dbReference>
<dbReference type="Proteomes" id="UP001596004">
    <property type="component" value="Unassembled WGS sequence"/>
</dbReference>
<dbReference type="CDD" id="cd06225">
    <property type="entry name" value="HAMP"/>
    <property type="match status" value="1"/>
</dbReference>
<evidence type="ECO:0000259" key="12">
    <source>
        <dbReference type="PROSITE" id="PS50885"/>
    </source>
</evidence>
<comment type="catalytic activity">
    <reaction evidence="1">
        <text>ATP + protein L-histidine = ADP + protein N-phospho-L-histidine.</text>
        <dbReference type="EC" id="2.7.13.3"/>
    </reaction>
</comment>
<evidence type="ECO:0000259" key="11">
    <source>
        <dbReference type="PROSITE" id="PS50109"/>
    </source>
</evidence>
<protein>
    <recommendedName>
        <fullName evidence="3">histidine kinase</fullName>
        <ecNumber evidence="3">2.7.13.3</ecNumber>
    </recommendedName>
</protein>
<feature type="domain" description="Histidine kinase" evidence="11">
    <location>
        <begin position="225"/>
        <end position="417"/>
    </location>
</feature>
<keyword evidence="6 10" id="KW-0812">Transmembrane</keyword>
<keyword evidence="4" id="KW-0597">Phosphoprotein</keyword>
<dbReference type="SMART" id="SM00388">
    <property type="entry name" value="HisKA"/>
    <property type="match status" value="1"/>
</dbReference>
<evidence type="ECO:0000256" key="8">
    <source>
        <dbReference type="ARBA" id="ARBA00022989"/>
    </source>
</evidence>
<evidence type="ECO:0000256" key="5">
    <source>
        <dbReference type="ARBA" id="ARBA00022679"/>
    </source>
</evidence>
<dbReference type="InterPro" id="IPR005467">
    <property type="entry name" value="His_kinase_dom"/>
</dbReference>
<keyword evidence="9" id="KW-0902">Two-component regulatory system</keyword>
<dbReference type="EMBL" id="JBHSFP010000018">
    <property type="protein sequence ID" value="MFC4533836.1"/>
    <property type="molecule type" value="Genomic_DNA"/>
</dbReference>
<evidence type="ECO:0000256" key="7">
    <source>
        <dbReference type="ARBA" id="ARBA00022777"/>
    </source>
</evidence>
<evidence type="ECO:0000256" key="9">
    <source>
        <dbReference type="ARBA" id="ARBA00023012"/>
    </source>
</evidence>
<evidence type="ECO:0000256" key="6">
    <source>
        <dbReference type="ARBA" id="ARBA00022692"/>
    </source>
</evidence>
<dbReference type="SUPFAM" id="SSF55874">
    <property type="entry name" value="ATPase domain of HSP90 chaperone/DNA topoisomerase II/histidine kinase"/>
    <property type="match status" value="1"/>
</dbReference>
<keyword evidence="7" id="KW-0418">Kinase</keyword>
<keyword evidence="14" id="KW-1185">Reference proteome</keyword>
<proteinExistence type="predicted"/>
<dbReference type="Pfam" id="PF00672">
    <property type="entry name" value="HAMP"/>
    <property type="match status" value="1"/>
</dbReference>
<keyword evidence="10" id="KW-0472">Membrane</keyword>
<dbReference type="EC" id="2.7.13.3" evidence="3"/>
<dbReference type="SMART" id="SM00387">
    <property type="entry name" value="HATPase_c"/>
    <property type="match status" value="1"/>
</dbReference>
<dbReference type="SUPFAM" id="SSF47384">
    <property type="entry name" value="Homodimeric domain of signal transducing histidine kinase"/>
    <property type="match status" value="1"/>
</dbReference>
<dbReference type="CDD" id="cd00082">
    <property type="entry name" value="HisKA"/>
    <property type="match status" value="1"/>
</dbReference>
<dbReference type="Gene3D" id="3.30.565.10">
    <property type="entry name" value="Histidine kinase-like ATPase, C-terminal domain"/>
    <property type="match status" value="1"/>
</dbReference>
<dbReference type="GO" id="GO:0005524">
    <property type="term" value="F:ATP binding"/>
    <property type="evidence" value="ECO:0007669"/>
    <property type="project" value="UniProtKB-KW"/>
</dbReference>
<dbReference type="InterPro" id="IPR003594">
    <property type="entry name" value="HATPase_dom"/>
</dbReference>
<organism evidence="13 14">
    <name type="scientific">Sphaerisporangium dianthi</name>
    <dbReference type="NCBI Taxonomy" id="1436120"/>
    <lineage>
        <taxon>Bacteria</taxon>
        <taxon>Bacillati</taxon>
        <taxon>Actinomycetota</taxon>
        <taxon>Actinomycetes</taxon>
        <taxon>Streptosporangiales</taxon>
        <taxon>Streptosporangiaceae</taxon>
        <taxon>Sphaerisporangium</taxon>
    </lineage>
</organism>
<dbReference type="InterPro" id="IPR036097">
    <property type="entry name" value="HisK_dim/P_sf"/>
</dbReference>
<dbReference type="PANTHER" id="PTHR45436:SF5">
    <property type="entry name" value="SENSOR HISTIDINE KINASE TRCS"/>
    <property type="match status" value="1"/>
</dbReference>
<reference evidence="14" key="1">
    <citation type="journal article" date="2019" name="Int. J. Syst. Evol. Microbiol.">
        <title>The Global Catalogue of Microorganisms (GCM) 10K type strain sequencing project: providing services to taxonomists for standard genome sequencing and annotation.</title>
        <authorList>
            <consortium name="The Broad Institute Genomics Platform"/>
            <consortium name="The Broad Institute Genome Sequencing Center for Infectious Disease"/>
            <person name="Wu L."/>
            <person name="Ma J."/>
        </authorList>
    </citation>
    <scope>NUCLEOTIDE SEQUENCE [LARGE SCALE GENOMIC DNA]</scope>
    <source>
        <strain evidence="14">CGMCC 4.7132</strain>
    </source>
</reference>
<evidence type="ECO:0000256" key="2">
    <source>
        <dbReference type="ARBA" id="ARBA00004236"/>
    </source>
</evidence>
<keyword evidence="5" id="KW-0808">Transferase</keyword>
<keyword evidence="13" id="KW-0067">ATP-binding</keyword>
<dbReference type="PANTHER" id="PTHR45436">
    <property type="entry name" value="SENSOR HISTIDINE KINASE YKOH"/>
    <property type="match status" value="1"/>
</dbReference>
<evidence type="ECO:0000313" key="13">
    <source>
        <dbReference type="EMBL" id="MFC4533836.1"/>
    </source>
</evidence>
<dbReference type="PROSITE" id="PS50109">
    <property type="entry name" value="HIS_KIN"/>
    <property type="match status" value="1"/>
</dbReference>
<sequence>MSSLRWKIAALVAVASCAVALVVGLLVHRSTFDRALDLGESRAEVALLSAMDPHQRTGPGSDAGVVETAEIPPGLARLLPYTEEVSTWYDDRDPGIPWMWAAQRSGGRTFAVKIDMGPDMRSLRALDRHIVMASLAALAVVVPAAALAAELPNRRLRRVARTARRIAAGDLEARTTGRDHGGNAEAAAVLAGRRGDEISEISATVDLMADSLRDRLLSERRFTADVAHELRTPLMGLVTAAGLLPESEATELVRDRVRVLRVLVEDLLEISRLDAGVERADLARVPLGDVVEESAARTGLPARITVTGAATAETDPRRLDRIISNLLVNAHRHGRAPVEITVEGTSIVVRDHGSGFPDAVLACGPQRFLTGAAERGHGHGLGLTIALGQAGVIGASLAFANAPDGGAVATLRLPDLRRLPDTGTAG</sequence>
<comment type="caution">
    <text evidence="13">The sequence shown here is derived from an EMBL/GenBank/DDBJ whole genome shotgun (WGS) entry which is preliminary data.</text>
</comment>
<keyword evidence="8 10" id="KW-1133">Transmembrane helix</keyword>
<dbReference type="InterPro" id="IPR050428">
    <property type="entry name" value="TCS_sensor_his_kinase"/>
</dbReference>
<name>A0ABV9CLB3_9ACTN</name>
<feature type="transmembrane region" description="Helical" evidence="10">
    <location>
        <begin position="6"/>
        <end position="27"/>
    </location>
</feature>
<dbReference type="InterPro" id="IPR036890">
    <property type="entry name" value="HATPase_C_sf"/>
</dbReference>
<dbReference type="Pfam" id="PF00512">
    <property type="entry name" value="HisKA"/>
    <property type="match status" value="1"/>
</dbReference>
<dbReference type="SMART" id="SM00304">
    <property type="entry name" value="HAMP"/>
    <property type="match status" value="1"/>
</dbReference>
<dbReference type="Gene3D" id="6.10.340.10">
    <property type="match status" value="1"/>
</dbReference>
<evidence type="ECO:0000313" key="14">
    <source>
        <dbReference type="Proteomes" id="UP001596004"/>
    </source>
</evidence>
<comment type="subcellular location">
    <subcellularLocation>
        <location evidence="2">Cell membrane</location>
    </subcellularLocation>
</comment>
<feature type="domain" description="HAMP" evidence="12">
    <location>
        <begin position="154"/>
        <end position="217"/>
    </location>
</feature>